<dbReference type="GO" id="GO:0016301">
    <property type="term" value="F:kinase activity"/>
    <property type="evidence" value="ECO:0007669"/>
    <property type="project" value="UniProtKB-KW"/>
</dbReference>
<proteinExistence type="predicted"/>
<dbReference type="Pfam" id="PF00288">
    <property type="entry name" value="GHMP_kinases_N"/>
    <property type="match status" value="1"/>
</dbReference>
<evidence type="ECO:0000256" key="2">
    <source>
        <dbReference type="ARBA" id="ARBA00022777"/>
    </source>
</evidence>
<dbReference type="InterPro" id="IPR014721">
    <property type="entry name" value="Ribsml_uS5_D2-typ_fold_subgr"/>
</dbReference>
<evidence type="ECO:0000313" key="5">
    <source>
        <dbReference type="EMBL" id="ERK60298.1"/>
    </source>
</evidence>
<evidence type="ECO:0000313" key="6">
    <source>
        <dbReference type="Proteomes" id="UP000016637"/>
    </source>
</evidence>
<dbReference type="AlphaFoldDB" id="U2S3K7"/>
<feature type="domain" description="GHMP kinase N-terminal" evidence="4">
    <location>
        <begin position="65"/>
        <end position="153"/>
    </location>
</feature>
<evidence type="ECO:0000256" key="3">
    <source>
        <dbReference type="ARBA" id="ARBA00022840"/>
    </source>
</evidence>
<dbReference type="Gene3D" id="3.30.70.890">
    <property type="entry name" value="GHMP kinase, C-terminal domain"/>
    <property type="match status" value="1"/>
</dbReference>
<dbReference type="eggNOG" id="COG1577">
    <property type="taxonomic scope" value="Bacteria"/>
</dbReference>
<dbReference type="GO" id="GO:0005524">
    <property type="term" value="F:ATP binding"/>
    <property type="evidence" value="ECO:0007669"/>
    <property type="project" value="UniProtKB-KW"/>
</dbReference>
<keyword evidence="2 5" id="KW-0418">Kinase</keyword>
<accession>U2S3K7</accession>
<keyword evidence="1" id="KW-0547">Nucleotide-binding</keyword>
<dbReference type="SUPFAM" id="SSF55060">
    <property type="entry name" value="GHMP Kinase, C-terminal domain"/>
    <property type="match status" value="1"/>
</dbReference>
<dbReference type="InterPro" id="IPR006204">
    <property type="entry name" value="GHMP_kinase_N_dom"/>
</dbReference>
<keyword evidence="3" id="KW-0067">ATP-binding</keyword>
<evidence type="ECO:0000259" key="4">
    <source>
        <dbReference type="Pfam" id="PF00288"/>
    </source>
</evidence>
<dbReference type="HOGENOM" id="CLU_017814_7_0_9"/>
<dbReference type="SUPFAM" id="SSF54211">
    <property type="entry name" value="Ribosomal protein S5 domain 2-like"/>
    <property type="match status" value="1"/>
</dbReference>
<keyword evidence="2 5" id="KW-0808">Transferase</keyword>
<dbReference type="EMBL" id="AWVP01000013">
    <property type="protein sequence ID" value="ERK60298.1"/>
    <property type="molecule type" value="Genomic_DNA"/>
</dbReference>
<dbReference type="InterPro" id="IPR036554">
    <property type="entry name" value="GHMP_kinase_C_sf"/>
</dbReference>
<dbReference type="Proteomes" id="UP000016637">
    <property type="component" value="Unassembled WGS sequence"/>
</dbReference>
<sequence length="325" mass="36800">MYGVAYGKLYIAGEYAILEDYSKAILLGVPKKITAIIEQSDTTTIFDTLYNKKVTLDENNKDFHLIQNFIKFIQNYLKSKNSFSLTILNELHGKNSKYGLGSSGAVLVAIAKAMFNFEKITFDDLLIFKLVVLYNIKHNIYSSMGDVAGSLTQGLTYYEKFSHSKLLSLIEKSSSDKEVIESSWHGLIIRKISTNIPIELFAHWTGDSIDTREHIKLWNNNKSSKIDNYLTFIKQSNTLVSELYLTFFTNDANIFLNTINKIRKNLLFLESFSNIPMETAPMKKYIEKFPAGKQSGSGSGDIVLGFKNSGKPFSINLILKELQIN</sequence>
<organism evidence="5 6">
    <name type="scientific">Gemella bergeri ATCC 700627</name>
    <dbReference type="NCBI Taxonomy" id="1321820"/>
    <lineage>
        <taxon>Bacteria</taxon>
        <taxon>Bacillati</taxon>
        <taxon>Bacillota</taxon>
        <taxon>Bacilli</taxon>
        <taxon>Bacillales</taxon>
        <taxon>Gemellaceae</taxon>
        <taxon>Gemella</taxon>
    </lineage>
</organism>
<evidence type="ECO:0000256" key="1">
    <source>
        <dbReference type="ARBA" id="ARBA00022741"/>
    </source>
</evidence>
<gene>
    <name evidence="5" type="ORF">HMPREF1983_00211</name>
</gene>
<name>U2S3K7_9BACL</name>
<dbReference type="PATRIC" id="fig|1321820.3.peg.209"/>
<reference evidence="5 6" key="1">
    <citation type="submission" date="2013-08" db="EMBL/GenBank/DDBJ databases">
        <authorList>
            <person name="Weinstock G."/>
            <person name="Sodergren E."/>
            <person name="Wylie T."/>
            <person name="Fulton L."/>
            <person name="Fulton R."/>
            <person name="Fronick C."/>
            <person name="O'Laughlin M."/>
            <person name="Godfrey J."/>
            <person name="Miner T."/>
            <person name="Herter B."/>
            <person name="Appelbaum E."/>
            <person name="Cordes M."/>
            <person name="Lek S."/>
            <person name="Wollam A."/>
            <person name="Pepin K.H."/>
            <person name="Palsikar V.B."/>
            <person name="Mitreva M."/>
            <person name="Wilson R.K."/>
        </authorList>
    </citation>
    <scope>NUCLEOTIDE SEQUENCE [LARGE SCALE GENOMIC DNA]</scope>
    <source>
        <strain evidence="5 6">ATCC 700627</strain>
    </source>
</reference>
<protein>
    <submittedName>
        <fullName evidence="5">Putative phosphomevalonate kinase</fullName>
    </submittedName>
</protein>
<keyword evidence="6" id="KW-1185">Reference proteome</keyword>
<dbReference type="InterPro" id="IPR020568">
    <property type="entry name" value="Ribosomal_Su5_D2-typ_SF"/>
</dbReference>
<comment type="caution">
    <text evidence="5">The sequence shown here is derived from an EMBL/GenBank/DDBJ whole genome shotgun (WGS) entry which is preliminary data.</text>
</comment>
<dbReference type="Gene3D" id="3.30.230.10">
    <property type="match status" value="1"/>
</dbReference>